<dbReference type="AlphaFoldDB" id="A0A4Q9DZP3"/>
<dbReference type="InterPro" id="IPR035906">
    <property type="entry name" value="MetI-like_sf"/>
</dbReference>
<evidence type="ECO:0000313" key="10">
    <source>
        <dbReference type="Proteomes" id="UP000293142"/>
    </source>
</evidence>
<dbReference type="PROSITE" id="PS50928">
    <property type="entry name" value="ABC_TM1"/>
    <property type="match status" value="1"/>
</dbReference>
<feature type="transmembrane region" description="Helical" evidence="7">
    <location>
        <begin position="49"/>
        <end position="69"/>
    </location>
</feature>
<keyword evidence="4 7" id="KW-0812">Transmembrane</keyword>
<protein>
    <submittedName>
        <fullName evidence="9">Sugar ABC transporter permease</fullName>
    </submittedName>
</protein>
<accession>A0A4Q9DZP3</accession>
<feature type="transmembrane region" description="Helical" evidence="7">
    <location>
        <begin position="240"/>
        <end position="262"/>
    </location>
</feature>
<feature type="transmembrane region" description="Helical" evidence="7">
    <location>
        <begin position="110"/>
        <end position="132"/>
    </location>
</feature>
<organism evidence="9 10">
    <name type="scientific">Paenibacillus thalictri</name>
    <dbReference type="NCBI Taxonomy" id="2527873"/>
    <lineage>
        <taxon>Bacteria</taxon>
        <taxon>Bacillati</taxon>
        <taxon>Bacillota</taxon>
        <taxon>Bacilli</taxon>
        <taxon>Bacillales</taxon>
        <taxon>Paenibacillaceae</taxon>
        <taxon>Paenibacillus</taxon>
    </lineage>
</organism>
<dbReference type="SUPFAM" id="SSF161098">
    <property type="entry name" value="MetI-like"/>
    <property type="match status" value="1"/>
</dbReference>
<dbReference type="InterPro" id="IPR000515">
    <property type="entry name" value="MetI-like"/>
</dbReference>
<reference evidence="9 10" key="1">
    <citation type="submission" date="2019-02" db="EMBL/GenBank/DDBJ databases">
        <title>Paenibacillus sp. nov., isolated from surface-sterilized tissue of Thalictrum simplex L.</title>
        <authorList>
            <person name="Tuo L."/>
        </authorList>
    </citation>
    <scope>NUCLEOTIDE SEQUENCE [LARGE SCALE GENOMIC DNA]</scope>
    <source>
        <strain evidence="9 10">N2SHLJ1</strain>
    </source>
</reference>
<feature type="transmembrane region" description="Helical" evidence="7">
    <location>
        <begin position="195"/>
        <end position="219"/>
    </location>
</feature>
<feature type="transmembrane region" description="Helical" evidence="7">
    <location>
        <begin position="300"/>
        <end position="321"/>
    </location>
</feature>
<dbReference type="GO" id="GO:0005886">
    <property type="term" value="C:plasma membrane"/>
    <property type="evidence" value="ECO:0007669"/>
    <property type="project" value="UniProtKB-SubCell"/>
</dbReference>
<evidence type="ECO:0000256" key="7">
    <source>
        <dbReference type="RuleBase" id="RU363032"/>
    </source>
</evidence>
<evidence type="ECO:0000256" key="6">
    <source>
        <dbReference type="ARBA" id="ARBA00023136"/>
    </source>
</evidence>
<evidence type="ECO:0000256" key="2">
    <source>
        <dbReference type="ARBA" id="ARBA00022448"/>
    </source>
</evidence>
<dbReference type="EMBL" id="SIRE01000001">
    <property type="protein sequence ID" value="TBL81985.1"/>
    <property type="molecule type" value="Genomic_DNA"/>
</dbReference>
<name>A0A4Q9DZP3_9BACL</name>
<dbReference type="CDD" id="cd06261">
    <property type="entry name" value="TM_PBP2"/>
    <property type="match status" value="1"/>
</dbReference>
<comment type="similarity">
    <text evidence="7">Belongs to the binding-protein-dependent transport system permease family.</text>
</comment>
<proteinExistence type="inferred from homology"/>
<sequence>MCRANFRLTGAKGTEQPEVCRAGDRTYDTESVVMPMNHLQKTVWRYVPVYLLLLPCIVLLLLMMVYPVYQTILFSVSEVKLPTFNLRFVGIDNFARIFKMEEIVTVFKNTLIWIAGSIVVKFLLGFWAAITFNTRFKGGVVLRIVCLLPWTVPSIVSSNLWRWIFQSDTGMLNGLLRSGHLDSLAHNWLGDPNTALFSAMVANSWSSYPFVMIMLLAGMQGIPKELYEAGGIDGANNVQLFRYITIPSLAPMIVIVLLLQIIQNLNSFDMLYVLTGGGPGGASEILGLFIYRIGFTNYDFGGASAISVTLLMIAIVFFTLYNRKSGKAGKRGEMG</sequence>
<dbReference type="PANTHER" id="PTHR43227:SF7">
    <property type="entry name" value="ARABINOOLIGOSACCHARIDES TRANSPORT SYSTEM PERMEASE PROTEIN ARAP"/>
    <property type="match status" value="1"/>
</dbReference>
<evidence type="ECO:0000259" key="8">
    <source>
        <dbReference type="PROSITE" id="PS50928"/>
    </source>
</evidence>
<dbReference type="GO" id="GO:0055085">
    <property type="term" value="P:transmembrane transport"/>
    <property type="evidence" value="ECO:0007669"/>
    <property type="project" value="InterPro"/>
</dbReference>
<evidence type="ECO:0000256" key="5">
    <source>
        <dbReference type="ARBA" id="ARBA00022989"/>
    </source>
</evidence>
<dbReference type="InterPro" id="IPR050809">
    <property type="entry name" value="UgpAE/MalFG_permease"/>
</dbReference>
<dbReference type="Proteomes" id="UP000293142">
    <property type="component" value="Unassembled WGS sequence"/>
</dbReference>
<keyword evidence="5 7" id="KW-1133">Transmembrane helix</keyword>
<comment type="caution">
    <text evidence="9">The sequence shown here is derived from an EMBL/GenBank/DDBJ whole genome shotgun (WGS) entry which is preliminary data.</text>
</comment>
<dbReference type="Pfam" id="PF00528">
    <property type="entry name" value="BPD_transp_1"/>
    <property type="match status" value="1"/>
</dbReference>
<dbReference type="Gene3D" id="1.10.3720.10">
    <property type="entry name" value="MetI-like"/>
    <property type="match status" value="1"/>
</dbReference>
<dbReference type="PANTHER" id="PTHR43227">
    <property type="entry name" value="BLL4140 PROTEIN"/>
    <property type="match status" value="1"/>
</dbReference>
<feature type="domain" description="ABC transmembrane type-1" evidence="8">
    <location>
        <begin position="107"/>
        <end position="321"/>
    </location>
</feature>
<evidence type="ECO:0000313" key="9">
    <source>
        <dbReference type="EMBL" id="TBL81985.1"/>
    </source>
</evidence>
<evidence type="ECO:0000256" key="3">
    <source>
        <dbReference type="ARBA" id="ARBA00022475"/>
    </source>
</evidence>
<gene>
    <name evidence="9" type="ORF">EYB31_00300</name>
</gene>
<evidence type="ECO:0000256" key="1">
    <source>
        <dbReference type="ARBA" id="ARBA00004651"/>
    </source>
</evidence>
<keyword evidence="2 7" id="KW-0813">Transport</keyword>
<keyword evidence="10" id="KW-1185">Reference proteome</keyword>
<keyword evidence="3" id="KW-1003">Cell membrane</keyword>
<comment type="subcellular location">
    <subcellularLocation>
        <location evidence="1 7">Cell membrane</location>
        <topology evidence="1 7">Multi-pass membrane protein</topology>
    </subcellularLocation>
</comment>
<keyword evidence="6 7" id="KW-0472">Membrane</keyword>
<evidence type="ECO:0000256" key="4">
    <source>
        <dbReference type="ARBA" id="ARBA00022692"/>
    </source>
</evidence>
<feature type="transmembrane region" description="Helical" evidence="7">
    <location>
        <begin position="144"/>
        <end position="164"/>
    </location>
</feature>
<dbReference type="OrthoDB" id="9809527at2"/>
<dbReference type="RefSeq" id="WP_131011270.1">
    <property type="nucleotide sequence ID" value="NZ_SIRE01000001.1"/>
</dbReference>